<dbReference type="PANTHER" id="PTHR43098">
    <property type="entry name" value="L-ORNITHINE N(5)-MONOOXYGENASE-RELATED"/>
    <property type="match status" value="1"/>
</dbReference>
<keyword evidence="4" id="KW-0274">FAD</keyword>
<accession>A0A849C8C6</accession>
<keyword evidence="3" id="KW-0285">Flavoprotein</keyword>
<comment type="cofactor">
    <cofactor evidence="1">
        <name>FAD</name>
        <dbReference type="ChEBI" id="CHEBI:57692"/>
    </cofactor>
</comment>
<name>A0A849C8C6_9NOCA</name>
<evidence type="ECO:0000313" key="8">
    <source>
        <dbReference type="EMBL" id="NNH71119.1"/>
    </source>
</evidence>
<dbReference type="Gene3D" id="3.50.50.60">
    <property type="entry name" value="FAD/NAD(P)-binding domain"/>
    <property type="match status" value="2"/>
</dbReference>
<evidence type="ECO:0000313" key="9">
    <source>
        <dbReference type="Proteomes" id="UP000586827"/>
    </source>
</evidence>
<evidence type="ECO:0000256" key="5">
    <source>
        <dbReference type="ARBA" id="ARBA00022857"/>
    </source>
</evidence>
<dbReference type="EMBL" id="JABELX010000005">
    <property type="protein sequence ID" value="NNH71119.1"/>
    <property type="molecule type" value="Genomic_DNA"/>
</dbReference>
<evidence type="ECO:0000256" key="4">
    <source>
        <dbReference type="ARBA" id="ARBA00022827"/>
    </source>
</evidence>
<dbReference type="InterPro" id="IPR050775">
    <property type="entry name" value="FAD-binding_Monooxygenases"/>
</dbReference>
<reference evidence="8 9" key="1">
    <citation type="submission" date="2020-05" db="EMBL/GenBank/DDBJ databases">
        <title>MicrobeNet Type strains.</title>
        <authorList>
            <person name="Nicholson A.C."/>
        </authorList>
    </citation>
    <scope>NUCLEOTIDE SEQUENCE [LARGE SCALE GENOMIC DNA]</scope>
    <source>
        <strain evidence="8 9">JCM 3224</strain>
    </source>
</reference>
<evidence type="ECO:0000256" key="6">
    <source>
        <dbReference type="ARBA" id="ARBA00023002"/>
    </source>
</evidence>
<evidence type="ECO:0000256" key="7">
    <source>
        <dbReference type="ARBA" id="ARBA00023033"/>
    </source>
</evidence>
<keyword evidence="7" id="KW-0503">Monooxygenase</keyword>
<comment type="caution">
    <text evidence="8">The sequence shown here is derived from an EMBL/GenBank/DDBJ whole genome shotgun (WGS) entry which is preliminary data.</text>
</comment>
<evidence type="ECO:0000256" key="2">
    <source>
        <dbReference type="ARBA" id="ARBA00010139"/>
    </source>
</evidence>
<proteinExistence type="inferred from homology"/>
<dbReference type="PANTHER" id="PTHR43098:SF3">
    <property type="entry name" value="L-ORNITHINE N(5)-MONOOXYGENASE-RELATED"/>
    <property type="match status" value="1"/>
</dbReference>
<gene>
    <name evidence="8" type="ORF">HLB23_14800</name>
</gene>
<dbReference type="AlphaFoldDB" id="A0A849C8C6"/>
<dbReference type="InterPro" id="IPR036188">
    <property type="entry name" value="FAD/NAD-bd_sf"/>
</dbReference>
<organism evidence="8 9">
    <name type="scientific">Nocardia uniformis</name>
    <dbReference type="NCBI Taxonomy" id="53432"/>
    <lineage>
        <taxon>Bacteria</taxon>
        <taxon>Bacillati</taxon>
        <taxon>Actinomycetota</taxon>
        <taxon>Actinomycetes</taxon>
        <taxon>Mycobacteriales</taxon>
        <taxon>Nocardiaceae</taxon>
        <taxon>Nocardia</taxon>
    </lineage>
</organism>
<evidence type="ECO:0000256" key="3">
    <source>
        <dbReference type="ARBA" id="ARBA00022630"/>
    </source>
</evidence>
<dbReference type="Proteomes" id="UP000586827">
    <property type="component" value="Unassembled WGS sequence"/>
</dbReference>
<dbReference type="GO" id="GO:0016709">
    <property type="term" value="F:oxidoreductase activity, acting on paired donors, with incorporation or reduction of molecular oxygen, NAD(P)H as one donor, and incorporation of one atom of oxygen"/>
    <property type="evidence" value="ECO:0007669"/>
    <property type="project" value="UniProtKB-ARBA"/>
</dbReference>
<evidence type="ECO:0000256" key="1">
    <source>
        <dbReference type="ARBA" id="ARBA00001974"/>
    </source>
</evidence>
<sequence>MTDTLSTDHEIVVIGAGFSGIGFAIKAKAAGYTDLLIVDDADGVGGTWHWNTYPGVAVDIPSFSYQYSFAQRPTWSRTYAPGRELKQYAEHCVDKYGIRPHLRLSTSIVAAEYDETRNRWILTTGSGGSITARFVVNAAGVLTRPKLPDIAGLEDFAGIAMHTARWDHRIELRGKKVGIVGTGASAVQVIPEIAAEAKRLTVFQRTPIWCLPKLDVRLTKPATWALEHLPPVGSAARLASQAFVEVTFPIAAHYGRVLPAGRIGERIATAYLRAQVHDPDIREKLTPRYGLGCKRPSFHNRYLATFNRPNVHLETDPIDHVTADAIHTVTGTAHELDILILATGFKVMDSGNMPTYDLTGSDGRNLEKWWDEHRLQSYEGVSVPGFPNHFAIFGPYGYNGSSYFALIEAQTRHILRCLDHARHLGAERIEVTDAANTRYFTEMLTRRKNQIFWQPSCAHANSYYFDKHGDVPLRAASTLETAWRSRRFNLRDYDFGRASQSRSVRAAITD</sequence>
<dbReference type="RefSeq" id="WP_067524559.1">
    <property type="nucleotide sequence ID" value="NZ_JABELX010000005.1"/>
</dbReference>
<protein>
    <submittedName>
        <fullName evidence="8">NAD(P)/FAD-dependent oxidoreductase</fullName>
    </submittedName>
</protein>
<comment type="similarity">
    <text evidence="2">Belongs to the FAD-binding monooxygenase family.</text>
</comment>
<dbReference type="SUPFAM" id="SSF51905">
    <property type="entry name" value="FAD/NAD(P)-binding domain"/>
    <property type="match status" value="2"/>
</dbReference>
<keyword evidence="9" id="KW-1185">Reference proteome</keyword>
<keyword evidence="5" id="KW-0521">NADP</keyword>
<dbReference type="Pfam" id="PF13738">
    <property type="entry name" value="Pyr_redox_3"/>
    <property type="match status" value="1"/>
</dbReference>
<keyword evidence="6" id="KW-0560">Oxidoreductase</keyword>